<dbReference type="Gene3D" id="2.40.70.10">
    <property type="entry name" value="Acid Proteases"/>
    <property type="match status" value="2"/>
</dbReference>
<dbReference type="FunFam" id="2.40.70.10:FF:000049">
    <property type="entry name" value="Aspartyl protease AED1"/>
    <property type="match status" value="1"/>
</dbReference>
<proteinExistence type="inferred from homology"/>
<dbReference type="GO" id="GO:0006508">
    <property type="term" value="P:proteolysis"/>
    <property type="evidence" value="ECO:0007669"/>
    <property type="project" value="InterPro"/>
</dbReference>
<dbReference type="PROSITE" id="PS51767">
    <property type="entry name" value="PEPTIDASE_A1"/>
    <property type="match status" value="1"/>
</dbReference>
<dbReference type="PANTHER" id="PTHR13683:SF638">
    <property type="entry name" value="ASPARTIC PROTEINASE NEPENTHESIN-2"/>
    <property type="match status" value="1"/>
</dbReference>
<dbReference type="Pfam" id="PF14541">
    <property type="entry name" value="TAXi_C"/>
    <property type="match status" value="1"/>
</dbReference>
<evidence type="ECO:0000313" key="2">
    <source>
        <dbReference type="EnsemblPlants" id="EMT14826"/>
    </source>
</evidence>
<comment type="similarity">
    <text evidence="1">Belongs to the peptidase A1 family.</text>
</comment>
<protein>
    <submittedName>
        <fullName evidence="2">Aspartic proteinase nepenthesin-2</fullName>
    </submittedName>
</protein>
<dbReference type="GO" id="GO:0004190">
    <property type="term" value="F:aspartic-type endopeptidase activity"/>
    <property type="evidence" value="ECO:0007669"/>
    <property type="project" value="InterPro"/>
</dbReference>
<sequence length="415" mass="43360">MASGIPSLLFCLLLAAPHLGSSYHTNGGKHFVVRSSDSRSPSTCSPVPGDGGRLPVMHRLSPCAPASGAGAGSGQSMPSISDALRLRALFGDSGDYKKSGVTIPSIGTPLQSLPGASEYHVTVGYGTPIPCGSRNCPLSDCSGPSCTATLKKKGAVVLNATFVTDTLTVSRSVAVDDFRFVCLETRGASTEGRSSGVLDLSRDPHSLASRVVLSPDTVAFSYCLPSAFPYSAGFLSFGATRPNIVSYATLKSKASHPNLYFLRLVGVSVGAVDIPVPPQALAGDALMELHTTFTYLQPKVYAALRDQFRGWMGQYPVAPPYGELDTCYNFTGQSSVGVPAVELTFEGGAGLEPGVQQTMYFKDRGNIFSVGCLAFAPVPPHARGITVIGSLAQATTEVVYDLRGGKVGFVTKSCL</sequence>
<reference evidence="2" key="1">
    <citation type="submission" date="2015-06" db="UniProtKB">
        <authorList>
            <consortium name="EnsemblPlants"/>
        </authorList>
    </citation>
    <scope>IDENTIFICATION</scope>
</reference>
<dbReference type="InterPro" id="IPR033121">
    <property type="entry name" value="PEPTIDASE_A1"/>
</dbReference>
<evidence type="ECO:0000256" key="1">
    <source>
        <dbReference type="ARBA" id="ARBA00007447"/>
    </source>
</evidence>
<dbReference type="InterPro" id="IPR001461">
    <property type="entry name" value="Aspartic_peptidase_A1"/>
</dbReference>
<organism evidence="2">
    <name type="scientific">Aegilops tauschii</name>
    <name type="common">Tausch's goatgrass</name>
    <name type="synonym">Aegilops squarrosa</name>
    <dbReference type="NCBI Taxonomy" id="37682"/>
    <lineage>
        <taxon>Eukaryota</taxon>
        <taxon>Viridiplantae</taxon>
        <taxon>Streptophyta</taxon>
        <taxon>Embryophyta</taxon>
        <taxon>Tracheophyta</taxon>
        <taxon>Spermatophyta</taxon>
        <taxon>Magnoliopsida</taxon>
        <taxon>Liliopsida</taxon>
        <taxon>Poales</taxon>
        <taxon>Poaceae</taxon>
        <taxon>BOP clade</taxon>
        <taxon>Pooideae</taxon>
        <taxon>Triticodae</taxon>
        <taxon>Triticeae</taxon>
        <taxon>Triticinae</taxon>
        <taxon>Aegilops</taxon>
    </lineage>
</organism>
<dbReference type="EnsemblPlants" id="EMT14826">
    <property type="protein sequence ID" value="EMT14826"/>
    <property type="gene ID" value="F775_22029"/>
</dbReference>
<dbReference type="SUPFAM" id="SSF50630">
    <property type="entry name" value="Acid proteases"/>
    <property type="match status" value="1"/>
</dbReference>
<dbReference type="AlphaFoldDB" id="R7W413"/>
<dbReference type="InterPro" id="IPR032861">
    <property type="entry name" value="TAXi_N"/>
</dbReference>
<dbReference type="InterPro" id="IPR021109">
    <property type="entry name" value="Peptidase_aspartic_dom_sf"/>
</dbReference>
<dbReference type="ExpressionAtlas" id="R7W413">
    <property type="expression patterns" value="baseline"/>
</dbReference>
<dbReference type="PANTHER" id="PTHR13683">
    <property type="entry name" value="ASPARTYL PROTEASES"/>
    <property type="match status" value="1"/>
</dbReference>
<dbReference type="InterPro" id="IPR032799">
    <property type="entry name" value="TAXi_C"/>
</dbReference>
<dbReference type="Pfam" id="PF14543">
    <property type="entry name" value="TAXi_N"/>
    <property type="match status" value="1"/>
</dbReference>
<accession>R7W413</accession>
<name>R7W413_AEGTA</name>